<name>A0A9X6STV7_BACCE</name>
<evidence type="ECO:0000313" key="3">
    <source>
        <dbReference type="EMBL" id="PDZ94959.1"/>
    </source>
</evidence>
<feature type="domain" description="Serine aminopeptidase S33" evidence="2">
    <location>
        <begin position="88"/>
        <end position="211"/>
    </location>
</feature>
<comment type="caution">
    <text evidence="3">The sequence shown here is derived from an EMBL/GenBank/DDBJ whole genome shotgun (WGS) entry which is preliminary data.</text>
</comment>
<dbReference type="PANTHER" id="PTHR43358">
    <property type="entry name" value="ALPHA/BETA-HYDROLASE"/>
    <property type="match status" value="1"/>
</dbReference>
<dbReference type="PROSITE" id="PS51257">
    <property type="entry name" value="PROKAR_LIPOPROTEIN"/>
    <property type="match status" value="1"/>
</dbReference>
<evidence type="ECO:0000313" key="4">
    <source>
        <dbReference type="Proteomes" id="UP000219922"/>
    </source>
</evidence>
<evidence type="ECO:0000259" key="2">
    <source>
        <dbReference type="Pfam" id="PF12146"/>
    </source>
</evidence>
<dbReference type="RefSeq" id="WP_098006377.1">
    <property type="nucleotide sequence ID" value="NZ_NVMX01000085.1"/>
</dbReference>
<dbReference type="InterPro" id="IPR029058">
    <property type="entry name" value="AB_hydrolase_fold"/>
</dbReference>
<dbReference type="InterPro" id="IPR052920">
    <property type="entry name" value="DNA-binding_regulatory"/>
</dbReference>
<keyword evidence="1" id="KW-0472">Membrane</keyword>
<keyword evidence="1" id="KW-0812">Transmembrane</keyword>
<evidence type="ECO:0000256" key="1">
    <source>
        <dbReference type="SAM" id="Phobius"/>
    </source>
</evidence>
<reference evidence="3 4" key="1">
    <citation type="submission" date="2017-09" db="EMBL/GenBank/DDBJ databases">
        <title>Large-scale bioinformatics analysis of Bacillus genomes uncovers conserved roles of natural products in bacterial physiology.</title>
        <authorList>
            <consortium name="Agbiome Team Llc"/>
            <person name="Bleich R.M."/>
            <person name="Grubbs K.J."/>
            <person name="Santa Maria K.C."/>
            <person name="Allen S.E."/>
            <person name="Farag S."/>
            <person name="Shank E.A."/>
            <person name="Bowers A."/>
        </authorList>
    </citation>
    <scope>NUCLEOTIDE SEQUENCE [LARGE SCALE GENOMIC DNA]</scope>
    <source>
        <strain evidence="3 4">AFS092789</strain>
    </source>
</reference>
<keyword evidence="3" id="KW-0378">Hydrolase</keyword>
<dbReference type="EMBL" id="NVMX01000085">
    <property type="protein sequence ID" value="PDZ94959.1"/>
    <property type="molecule type" value="Genomic_DNA"/>
</dbReference>
<proteinExistence type="predicted"/>
<accession>A0A9X6STV7</accession>
<dbReference type="SUPFAM" id="SSF53474">
    <property type="entry name" value="alpha/beta-Hydrolases"/>
    <property type="match status" value="1"/>
</dbReference>
<organism evidence="3 4">
    <name type="scientific">Bacillus cereus</name>
    <dbReference type="NCBI Taxonomy" id="1396"/>
    <lineage>
        <taxon>Bacteria</taxon>
        <taxon>Bacillati</taxon>
        <taxon>Bacillota</taxon>
        <taxon>Bacilli</taxon>
        <taxon>Bacillales</taxon>
        <taxon>Bacillaceae</taxon>
        <taxon>Bacillus</taxon>
        <taxon>Bacillus cereus group</taxon>
    </lineage>
</organism>
<gene>
    <name evidence="3" type="ORF">CON36_31025</name>
</gene>
<dbReference type="AlphaFoldDB" id="A0A9X6STV7"/>
<dbReference type="InterPro" id="IPR022742">
    <property type="entry name" value="Hydrolase_4"/>
</dbReference>
<protein>
    <submittedName>
        <fullName evidence="3">Alpha/beta hydrolase</fullName>
    </submittedName>
</protein>
<dbReference type="Proteomes" id="UP000219922">
    <property type="component" value="Unassembled WGS sequence"/>
</dbReference>
<dbReference type="Pfam" id="PF12146">
    <property type="entry name" value="Hydrolase_4"/>
    <property type="match status" value="1"/>
</dbReference>
<dbReference type="Gene3D" id="3.40.50.1820">
    <property type="entry name" value="alpha/beta hydrolase"/>
    <property type="match status" value="1"/>
</dbReference>
<feature type="transmembrane region" description="Helical" evidence="1">
    <location>
        <begin position="20"/>
        <end position="43"/>
    </location>
</feature>
<dbReference type="GO" id="GO:0016787">
    <property type="term" value="F:hydrolase activity"/>
    <property type="evidence" value="ECO:0007669"/>
    <property type="project" value="UniProtKB-KW"/>
</dbReference>
<dbReference type="PANTHER" id="PTHR43358:SF4">
    <property type="entry name" value="ALPHA_BETA HYDROLASE FOLD-1 DOMAIN-CONTAINING PROTEIN"/>
    <property type="match status" value="1"/>
</dbReference>
<sequence>MSEKQNEFNSKSNFSKKKLLATLGTSILSVSSACVGLSLYVGLNLTRRKRRPIEDNPENHNLTYKDIEFKSLDGETNIKGWLLPTKEEPKLNIIMAHGYGGNRHNAGFIHLSKRLVPLGYQTLMFDFRNSGESEGTVTTIGAREKYDLLGAIEWIKKQNDKPIVLHGVSMGAATSILAAGMSQDVAGVIADSPYSDLKDYLKENLPVWTKLPSFPFTPLIMNTIPKIANIDVKEASPIQSLEAIYPRPVLFIHGNGDTKIPYTESEKMAALHPDAFEIWIPEGTDHVKGFLDYPKEYVKRITKFLMKFEENK</sequence>
<keyword evidence="1" id="KW-1133">Transmembrane helix</keyword>